<dbReference type="PRINTS" id="PR00411">
    <property type="entry name" value="PNDRDTASEI"/>
</dbReference>
<dbReference type="HOGENOM" id="CLU_003291_1_3_2"/>
<dbReference type="eggNOG" id="arCOG01069">
    <property type="taxonomic scope" value="Archaea"/>
</dbReference>
<comment type="cofactor">
    <cofactor evidence="1">
        <name>FAD</name>
        <dbReference type="ChEBI" id="CHEBI:57692"/>
    </cofactor>
</comment>
<dbReference type="STRING" id="397948.Cmaq_1604"/>
<evidence type="ECO:0000256" key="4">
    <source>
        <dbReference type="ARBA" id="ARBA00022827"/>
    </source>
</evidence>
<evidence type="ECO:0000256" key="6">
    <source>
        <dbReference type="ARBA" id="ARBA00023284"/>
    </source>
</evidence>
<evidence type="ECO:0000313" key="10">
    <source>
        <dbReference type="Proteomes" id="UP000001137"/>
    </source>
</evidence>
<feature type="domain" description="Pyridine nucleotide-disulphide oxidoreductase dimerisation" evidence="7">
    <location>
        <begin position="334"/>
        <end position="438"/>
    </location>
</feature>
<keyword evidence="3" id="KW-0285">Flavoprotein</keyword>
<dbReference type="SUPFAM" id="SSF51905">
    <property type="entry name" value="FAD/NAD(P)-binding domain"/>
    <property type="match status" value="1"/>
</dbReference>
<accession>A8M9V6</accession>
<dbReference type="PRINTS" id="PR00368">
    <property type="entry name" value="FADPNR"/>
</dbReference>
<dbReference type="PANTHER" id="PTHR43429">
    <property type="entry name" value="PYRIDINE NUCLEOTIDE-DISULFIDE OXIDOREDUCTASE DOMAIN-CONTAINING"/>
    <property type="match status" value="1"/>
</dbReference>
<evidence type="ECO:0000259" key="8">
    <source>
        <dbReference type="Pfam" id="PF07992"/>
    </source>
</evidence>
<evidence type="ECO:0000259" key="7">
    <source>
        <dbReference type="Pfam" id="PF02852"/>
    </source>
</evidence>
<dbReference type="InterPro" id="IPR050260">
    <property type="entry name" value="FAD-bd_OxRdtase"/>
</dbReference>
<dbReference type="Pfam" id="PF02852">
    <property type="entry name" value="Pyr_redox_dim"/>
    <property type="match status" value="1"/>
</dbReference>
<organism evidence="9 10">
    <name type="scientific">Caldivirga maquilingensis (strain ATCC 700844 / DSM 13496 / JCM 10307 / IC-167)</name>
    <dbReference type="NCBI Taxonomy" id="397948"/>
    <lineage>
        <taxon>Archaea</taxon>
        <taxon>Thermoproteota</taxon>
        <taxon>Thermoprotei</taxon>
        <taxon>Thermoproteales</taxon>
        <taxon>Thermoproteaceae</taxon>
        <taxon>Caldivirga</taxon>
    </lineage>
</organism>
<dbReference type="Gene3D" id="3.50.50.60">
    <property type="entry name" value="FAD/NAD(P)-binding domain"/>
    <property type="match status" value="2"/>
</dbReference>
<gene>
    <name evidence="9" type="ordered locus">Cmaq_1604</name>
</gene>
<dbReference type="InterPro" id="IPR016156">
    <property type="entry name" value="FAD/NAD-linked_Rdtase_dimer_sf"/>
</dbReference>
<comment type="similarity">
    <text evidence="2">Belongs to the class-III pyridine nucleotide-disulfide oxidoreductase family.</text>
</comment>
<dbReference type="Proteomes" id="UP000001137">
    <property type="component" value="Chromosome"/>
</dbReference>
<evidence type="ECO:0000256" key="1">
    <source>
        <dbReference type="ARBA" id="ARBA00001974"/>
    </source>
</evidence>
<evidence type="ECO:0000256" key="5">
    <source>
        <dbReference type="ARBA" id="ARBA00023002"/>
    </source>
</evidence>
<keyword evidence="6" id="KW-0676">Redox-active center</keyword>
<dbReference type="InterPro" id="IPR004099">
    <property type="entry name" value="Pyr_nucl-diS_OxRdtase_dimer"/>
</dbReference>
<sequence length="453" mass="49313">MNHFYKPHVILMVMRVVVIGGGAAGMSAASRIKRIRPDYDVVVFESTNIVSHAPCGIPYFLEGLFNDESLFMHYTPDYFTSVRGVRVRVNESVVKVGDGFIITNTGNRVNWDYLVLATGSVPRIPNIPISGNKVFTIHHPSRAVEVRRILDSVNVIGIVGSGYIGLEVAEAMRVKGKEVIIVSRSSYPLSRSLDSDLGALVTEELIKSGVKVKLNERLIEIGRQGDSQVIITDSGKYIVDAVILATGIAPNVELASMLNLRIGETGAVWVNEHMATSRENVYAAGDVAETINVVTNEPYWHPFGTTANKMGYTAGSNIAGLRLRFPGVAGTSMTRFMNMYVASTGLTESEAVKHGLRVASTVIRARTRARYYPGDGELIVKLIAEKGSGRIIGGQFIGSDGGQVLGRVNTLASLIYKKATVEDLFLTDLAYLPPVTQVWDPLIIAARQLFNKL</sequence>
<dbReference type="PANTHER" id="PTHR43429:SF1">
    <property type="entry name" value="NAD(P)H SULFUR OXIDOREDUCTASE (COA-DEPENDENT)"/>
    <property type="match status" value="1"/>
</dbReference>
<evidence type="ECO:0000256" key="3">
    <source>
        <dbReference type="ARBA" id="ARBA00022630"/>
    </source>
</evidence>
<keyword evidence="10" id="KW-1185">Reference proteome</keyword>
<name>A8M9V6_CALMQ</name>
<keyword evidence="4" id="KW-0274">FAD</keyword>
<dbReference type="AlphaFoldDB" id="A8M9V6"/>
<dbReference type="GO" id="GO:0016491">
    <property type="term" value="F:oxidoreductase activity"/>
    <property type="evidence" value="ECO:0007669"/>
    <property type="project" value="UniProtKB-KW"/>
</dbReference>
<proteinExistence type="inferred from homology"/>
<protein>
    <submittedName>
        <fullName evidence="9">FAD-dependent pyridine nucleotide-disulphide oxidoreductase</fullName>
    </submittedName>
</protein>
<dbReference type="KEGG" id="cma:Cmaq_1604"/>
<dbReference type="EMBL" id="CP000852">
    <property type="protein sequence ID" value="ABW02427.1"/>
    <property type="molecule type" value="Genomic_DNA"/>
</dbReference>
<dbReference type="InterPro" id="IPR023753">
    <property type="entry name" value="FAD/NAD-binding_dom"/>
</dbReference>
<dbReference type="Pfam" id="PF07992">
    <property type="entry name" value="Pyr_redox_2"/>
    <property type="match status" value="1"/>
</dbReference>
<evidence type="ECO:0000313" key="9">
    <source>
        <dbReference type="EMBL" id="ABW02427.1"/>
    </source>
</evidence>
<evidence type="ECO:0000256" key="2">
    <source>
        <dbReference type="ARBA" id="ARBA00009130"/>
    </source>
</evidence>
<dbReference type="SUPFAM" id="SSF55424">
    <property type="entry name" value="FAD/NAD-linked reductases, dimerisation (C-terminal) domain"/>
    <property type="match status" value="1"/>
</dbReference>
<feature type="domain" description="FAD/NAD(P)-binding" evidence="8">
    <location>
        <begin position="14"/>
        <end position="295"/>
    </location>
</feature>
<keyword evidence="5" id="KW-0560">Oxidoreductase</keyword>
<dbReference type="InterPro" id="IPR036188">
    <property type="entry name" value="FAD/NAD-bd_sf"/>
</dbReference>
<reference evidence="9 10" key="1">
    <citation type="submission" date="2007-10" db="EMBL/GenBank/DDBJ databases">
        <title>Complete sequence of Caldivirga maquilingensis IC-167.</title>
        <authorList>
            <consortium name="US DOE Joint Genome Institute"/>
            <person name="Copeland A."/>
            <person name="Lucas S."/>
            <person name="Lapidus A."/>
            <person name="Barry K."/>
            <person name="Glavina del Rio T."/>
            <person name="Dalin E."/>
            <person name="Tice H."/>
            <person name="Pitluck S."/>
            <person name="Saunders E."/>
            <person name="Brettin T."/>
            <person name="Bruce D."/>
            <person name="Detter J.C."/>
            <person name="Han C."/>
            <person name="Schmutz J."/>
            <person name="Larimer F."/>
            <person name="Land M."/>
            <person name="Hauser L."/>
            <person name="Kyrpides N."/>
            <person name="Ivanova N."/>
            <person name="Biddle J.F."/>
            <person name="Zhang Z."/>
            <person name="Fitz-Gibbon S.T."/>
            <person name="Lowe T.M."/>
            <person name="Saltikov C."/>
            <person name="House C.H."/>
            <person name="Richardson P."/>
        </authorList>
    </citation>
    <scope>NUCLEOTIDE SEQUENCE [LARGE SCALE GENOMIC DNA]</scope>
    <source>
        <strain evidence="10">ATCC 700844 / DSM 13496 / JCM 10307 / IC-167</strain>
    </source>
</reference>